<dbReference type="PANTHER" id="PTHR31917">
    <property type="entry name" value="AGENET DOMAIN-CONTAINING PROTEIN-RELATED"/>
    <property type="match status" value="1"/>
</dbReference>
<evidence type="ECO:0000313" key="5">
    <source>
        <dbReference type="EMBL" id="KAG5401507.1"/>
    </source>
</evidence>
<keyword evidence="2" id="KW-0539">Nucleus</keyword>
<sequence>KAIMRFRKGSRVEVLTIKESPYGAWRTAEILSGNGHTYNVRYYSFGFAKDETLEERVARKMIRPCPPLIDVYRWESGELVEVLDHVFWKPATVLKELSGRCYAVRLLGSTEVELTVHKVNLRGRQSWRDERWGLIEKVSCSVKSSTLTGSYVNQKKLKPRERSVVSIRLVKRPSPCESAESCTGTPKKMRLTEEAAATCCQMVRVRTKRFSDDACSVGSCSPIRYDESTSFLDGGSSQDADSYTSDAESSKGCRQEVRRSCRPELSTYRSTLGKLFAQGPLNWDQEASLTDLRLSLNISNDEHLMEIRNLTYFPAMWNQLLHIVLFQEGSYSDLYRQQSGRKNSAADLASRDLYSDALGLPTRFVGSTLFTASSTKCRRTESRALYSSSPTQKTLCFGVRINAINQVSPLRPHHCMLTPSSAMAQRYRMWLPKSKLLTRNMKGEKAEAHTSLRIYNEADALSKFPQQQDAFAQRQASKTQHEAVYQRTAPRYLRTASNNEQCGFEFVPSRHLLPKSQGNGSWLHAFNMDIYYGMENLLGIICCQRVREPASPLKELLETPSFQIKIHVANVDGKQPQYLQLYIFHTINELDNGRKAFAKGSTIHKYDFRHIIGNSGEGVQGREVN</sequence>
<evidence type="ECO:0000256" key="1">
    <source>
        <dbReference type="ARBA" id="ARBA00004123"/>
    </source>
</evidence>
<dbReference type="InterPro" id="IPR014002">
    <property type="entry name" value="Agenet_dom_plant"/>
</dbReference>
<dbReference type="EMBL" id="JADBGQ010000004">
    <property type="protein sequence ID" value="KAG5401507.1"/>
    <property type="molecule type" value="Genomic_DNA"/>
</dbReference>
<feature type="domain" description="ENT" evidence="4">
    <location>
        <begin position="256"/>
        <end position="344"/>
    </location>
</feature>
<keyword evidence="6" id="KW-1185">Reference proteome</keyword>
<feature type="compositionally biased region" description="Polar residues" evidence="3">
    <location>
        <begin position="231"/>
        <end position="247"/>
    </location>
</feature>
<evidence type="ECO:0000256" key="3">
    <source>
        <dbReference type="SAM" id="MobiDB-lite"/>
    </source>
</evidence>
<feature type="non-terminal residue" evidence="5">
    <location>
        <position position="1"/>
    </location>
</feature>
<name>A0ABQ7MS03_BRACM</name>
<dbReference type="InterPro" id="IPR008395">
    <property type="entry name" value="Agenet-like_dom"/>
</dbReference>
<evidence type="ECO:0000313" key="6">
    <source>
        <dbReference type="Proteomes" id="UP000823674"/>
    </source>
</evidence>
<proteinExistence type="predicted"/>
<dbReference type="Gene3D" id="1.10.1240.40">
    <property type="entry name" value="ENT domain"/>
    <property type="match status" value="1"/>
</dbReference>
<evidence type="ECO:0000259" key="4">
    <source>
        <dbReference type="PROSITE" id="PS51138"/>
    </source>
</evidence>
<gene>
    <name evidence="5" type="primary">A04p025250.1_BraROA</name>
    <name evidence="5" type="ORF">IGI04_016114</name>
</gene>
<comment type="caution">
    <text evidence="5">The sequence shown here is derived from an EMBL/GenBank/DDBJ whole genome shotgun (WGS) entry which is preliminary data.</text>
</comment>
<dbReference type="SMART" id="SM00743">
    <property type="entry name" value="Agenet"/>
    <property type="match status" value="2"/>
</dbReference>
<dbReference type="SUPFAM" id="SSF158639">
    <property type="entry name" value="ENT-like"/>
    <property type="match status" value="1"/>
</dbReference>
<accession>A0ABQ7MS03</accession>
<protein>
    <recommendedName>
        <fullName evidence="4">ENT domain-containing protein</fullName>
    </recommendedName>
</protein>
<dbReference type="InterPro" id="IPR036142">
    <property type="entry name" value="ENT_dom-like_sf"/>
</dbReference>
<dbReference type="PROSITE" id="PS51138">
    <property type="entry name" value="ENT"/>
    <property type="match status" value="1"/>
</dbReference>
<feature type="region of interest" description="Disordered" evidence="3">
    <location>
        <begin position="231"/>
        <end position="251"/>
    </location>
</feature>
<dbReference type="SMART" id="SM01191">
    <property type="entry name" value="ENT"/>
    <property type="match status" value="1"/>
</dbReference>
<comment type="subcellular location">
    <subcellularLocation>
        <location evidence="1">Nucleus</location>
    </subcellularLocation>
</comment>
<dbReference type="InterPro" id="IPR005491">
    <property type="entry name" value="ENT_dom"/>
</dbReference>
<evidence type="ECO:0000256" key="2">
    <source>
        <dbReference type="ARBA" id="ARBA00023242"/>
    </source>
</evidence>
<reference evidence="5 6" key="1">
    <citation type="submission" date="2021-03" db="EMBL/GenBank/DDBJ databases">
        <authorList>
            <person name="King G.J."/>
            <person name="Bancroft I."/>
            <person name="Baten A."/>
            <person name="Bloomfield J."/>
            <person name="Borpatragohain P."/>
            <person name="He Z."/>
            <person name="Irish N."/>
            <person name="Irwin J."/>
            <person name="Liu K."/>
            <person name="Mauleon R.P."/>
            <person name="Moore J."/>
            <person name="Morris R."/>
            <person name="Ostergaard L."/>
            <person name="Wang B."/>
            <person name="Wells R."/>
        </authorList>
    </citation>
    <scope>NUCLEOTIDE SEQUENCE [LARGE SCALE GENOMIC DNA]</scope>
    <source>
        <strain evidence="5">R-o-18</strain>
        <tissue evidence="5">Leaf</tissue>
    </source>
</reference>
<dbReference type="Pfam" id="PF05641">
    <property type="entry name" value="Agenet"/>
    <property type="match status" value="1"/>
</dbReference>
<dbReference type="Proteomes" id="UP000823674">
    <property type="component" value="Chromosome A04"/>
</dbReference>
<dbReference type="PANTHER" id="PTHR31917:SF146">
    <property type="entry name" value="PLANT TUDOR-LIKE RNA-BINDING PROTEIN-RELATED"/>
    <property type="match status" value="1"/>
</dbReference>
<organism evidence="5 6">
    <name type="scientific">Brassica rapa subsp. trilocularis</name>
    <dbReference type="NCBI Taxonomy" id="1813537"/>
    <lineage>
        <taxon>Eukaryota</taxon>
        <taxon>Viridiplantae</taxon>
        <taxon>Streptophyta</taxon>
        <taxon>Embryophyta</taxon>
        <taxon>Tracheophyta</taxon>
        <taxon>Spermatophyta</taxon>
        <taxon>Magnoliopsida</taxon>
        <taxon>eudicotyledons</taxon>
        <taxon>Gunneridae</taxon>
        <taxon>Pentapetalae</taxon>
        <taxon>rosids</taxon>
        <taxon>malvids</taxon>
        <taxon>Brassicales</taxon>
        <taxon>Brassicaceae</taxon>
        <taxon>Brassiceae</taxon>
        <taxon>Brassica</taxon>
    </lineage>
</organism>